<dbReference type="PANTHER" id="PTHR44846:SF16">
    <property type="entry name" value="TRANSCRIPTIONAL REGULATOR PHNF-RELATED"/>
    <property type="match status" value="1"/>
</dbReference>
<organism evidence="5 6">
    <name type="scientific">Stutzerimonas stutzeri</name>
    <name type="common">Pseudomonas stutzeri</name>
    <dbReference type="NCBI Taxonomy" id="316"/>
    <lineage>
        <taxon>Bacteria</taxon>
        <taxon>Pseudomonadati</taxon>
        <taxon>Pseudomonadota</taxon>
        <taxon>Gammaproteobacteria</taxon>
        <taxon>Pseudomonadales</taxon>
        <taxon>Pseudomonadaceae</taxon>
        <taxon>Stutzerimonas</taxon>
    </lineage>
</organism>
<dbReference type="CDD" id="cd07377">
    <property type="entry name" value="WHTH_GntR"/>
    <property type="match status" value="1"/>
</dbReference>
<dbReference type="SUPFAM" id="SSF64288">
    <property type="entry name" value="Chorismate lyase-like"/>
    <property type="match status" value="1"/>
</dbReference>
<dbReference type="InterPro" id="IPR050679">
    <property type="entry name" value="Bact_HTH_transcr_reg"/>
</dbReference>
<dbReference type="EMBL" id="CP015641">
    <property type="protein sequence ID" value="ANF25842.1"/>
    <property type="molecule type" value="Genomic_DNA"/>
</dbReference>
<proteinExistence type="predicted"/>
<dbReference type="InterPro" id="IPR012702">
    <property type="entry name" value="CP_lyase_PhnF"/>
</dbReference>
<evidence type="ECO:0000256" key="3">
    <source>
        <dbReference type="ARBA" id="ARBA00023163"/>
    </source>
</evidence>
<keyword evidence="2" id="KW-0238">DNA-binding</keyword>
<dbReference type="SMART" id="SM00345">
    <property type="entry name" value="HTH_GNTR"/>
    <property type="match status" value="1"/>
</dbReference>
<evidence type="ECO:0000256" key="1">
    <source>
        <dbReference type="ARBA" id="ARBA00023015"/>
    </source>
</evidence>
<name>A0A172WQW1_STUST</name>
<gene>
    <name evidence="5" type="ORF">PS273GM_12155</name>
</gene>
<evidence type="ECO:0000256" key="2">
    <source>
        <dbReference type="ARBA" id="ARBA00023125"/>
    </source>
</evidence>
<protein>
    <submittedName>
        <fullName evidence="5">Phosphonate metabolism transcriptional regulator PhnF</fullName>
    </submittedName>
</protein>
<dbReference type="InterPro" id="IPR036390">
    <property type="entry name" value="WH_DNA-bd_sf"/>
</dbReference>
<dbReference type="InterPro" id="IPR011663">
    <property type="entry name" value="UTRA"/>
</dbReference>
<evidence type="ECO:0000313" key="6">
    <source>
        <dbReference type="Proteomes" id="UP000077787"/>
    </source>
</evidence>
<reference evidence="5 6" key="1">
    <citation type="submission" date="2016-05" db="EMBL/GenBank/DDBJ databases">
        <title>Genome sequence of Pseudomonas stutzeri 273 and identification of the exopolysaccharide biosynthesis locus.</title>
        <authorList>
            <person name="Wu S."/>
            <person name="Sun C."/>
        </authorList>
    </citation>
    <scope>NUCLEOTIDE SEQUENCE [LARGE SCALE GENOMIC DNA]</scope>
    <source>
        <strain evidence="5 6">273</strain>
    </source>
</reference>
<accession>A0A172WQW1</accession>
<evidence type="ECO:0000313" key="5">
    <source>
        <dbReference type="EMBL" id="ANF25842.1"/>
    </source>
</evidence>
<dbReference type="PROSITE" id="PS50949">
    <property type="entry name" value="HTH_GNTR"/>
    <property type="match status" value="1"/>
</dbReference>
<dbReference type="NCBIfam" id="TIGR02325">
    <property type="entry name" value="C_P_lyase_phnF"/>
    <property type="match status" value="1"/>
</dbReference>
<dbReference type="Pfam" id="PF07702">
    <property type="entry name" value="UTRA"/>
    <property type="match status" value="1"/>
</dbReference>
<keyword evidence="3" id="KW-0804">Transcription</keyword>
<feature type="domain" description="HTH gntR-type" evidence="4">
    <location>
        <begin position="8"/>
        <end position="74"/>
    </location>
</feature>
<dbReference type="Pfam" id="PF00392">
    <property type="entry name" value="GntR"/>
    <property type="match status" value="1"/>
</dbReference>
<dbReference type="SMART" id="SM00866">
    <property type="entry name" value="UTRA"/>
    <property type="match status" value="1"/>
</dbReference>
<dbReference type="InterPro" id="IPR000524">
    <property type="entry name" value="Tscrpt_reg_HTH_GntR"/>
</dbReference>
<dbReference type="PANTHER" id="PTHR44846">
    <property type="entry name" value="MANNOSYL-D-GLYCERATE TRANSPORT/METABOLISM SYSTEM REPRESSOR MNGR-RELATED"/>
    <property type="match status" value="1"/>
</dbReference>
<dbReference type="GO" id="GO:0003677">
    <property type="term" value="F:DNA binding"/>
    <property type="evidence" value="ECO:0007669"/>
    <property type="project" value="UniProtKB-KW"/>
</dbReference>
<sequence length="234" mass="26385">MHLSRQPQPRYLQLAAQLREELRHLQPGDQLPGEVQLATRFAVNRHTLRRAIDELVSEGRVLRQQGRSTRVLARPLIYPLAAGSAYSESLSAQGHGVQARLLQRQLRSATAEEAGHLELREDAALLELHTLRLLDEQPVSLIRHRFCASRQVLLEDYNGGSLRQYLAERQLPLHRAFSLIGARLPTSDEADQLLMPRHAPLLTVLTLSHDLAGRPVELSLSTSRADRFQYQVAT</sequence>
<dbReference type="PRINTS" id="PR00035">
    <property type="entry name" value="HTHGNTR"/>
</dbReference>
<dbReference type="InterPro" id="IPR028978">
    <property type="entry name" value="Chorismate_lyase_/UTRA_dom_sf"/>
</dbReference>
<evidence type="ECO:0000259" key="4">
    <source>
        <dbReference type="PROSITE" id="PS50949"/>
    </source>
</evidence>
<dbReference type="Gene3D" id="3.40.1410.10">
    <property type="entry name" value="Chorismate lyase-like"/>
    <property type="match status" value="1"/>
</dbReference>
<keyword evidence="1" id="KW-0805">Transcription regulation</keyword>
<dbReference type="AlphaFoldDB" id="A0A172WQW1"/>
<dbReference type="Gene3D" id="1.10.10.10">
    <property type="entry name" value="Winged helix-like DNA-binding domain superfamily/Winged helix DNA-binding domain"/>
    <property type="match status" value="1"/>
</dbReference>
<dbReference type="InterPro" id="IPR036388">
    <property type="entry name" value="WH-like_DNA-bd_sf"/>
</dbReference>
<dbReference type="OrthoDB" id="6626198at2"/>
<dbReference type="Proteomes" id="UP000077787">
    <property type="component" value="Chromosome"/>
</dbReference>
<dbReference type="GO" id="GO:0003700">
    <property type="term" value="F:DNA-binding transcription factor activity"/>
    <property type="evidence" value="ECO:0007669"/>
    <property type="project" value="InterPro"/>
</dbReference>
<dbReference type="SUPFAM" id="SSF46785">
    <property type="entry name" value="Winged helix' DNA-binding domain"/>
    <property type="match status" value="1"/>
</dbReference>